<proteinExistence type="predicted"/>
<dbReference type="Proteomes" id="UP001331761">
    <property type="component" value="Unassembled WGS sequence"/>
</dbReference>
<sequence length="174" mass="19904">MSKDVRRQAERKSSHSRTICFEAHREVRIGNSSGAVQIFYVDNVLLEGKDLNSLLDEEQKESKKLFSKIRMDLRDYVSNNSFANRRITEVDRATSTGVKVLGILCNYIQDTISLKCYEQQFVKTSKRAFVPQINGYCYDPLACYHRLDPCENLPSSFLQTVGTLFMLGYAPLSI</sequence>
<organism evidence="1 2">
    <name type="scientific">Trichostrongylus colubriformis</name>
    <name type="common">Black scour worm</name>
    <dbReference type="NCBI Taxonomy" id="6319"/>
    <lineage>
        <taxon>Eukaryota</taxon>
        <taxon>Metazoa</taxon>
        <taxon>Ecdysozoa</taxon>
        <taxon>Nematoda</taxon>
        <taxon>Chromadorea</taxon>
        <taxon>Rhabditida</taxon>
        <taxon>Rhabditina</taxon>
        <taxon>Rhabditomorpha</taxon>
        <taxon>Strongyloidea</taxon>
        <taxon>Trichostrongylidae</taxon>
        <taxon>Trichostrongylus</taxon>
    </lineage>
</organism>
<evidence type="ECO:0000313" key="1">
    <source>
        <dbReference type="EMBL" id="KAK5980069.1"/>
    </source>
</evidence>
<dbReference type="AlphaFoldDB" id="A0AAN8IML1"/>
<accession>A0AAN8IML1</accession>
<keyword evidence="2" id="KW-1185">Reference proteome</keyword>
<reference evidence="1 2" key="1">
    <citation type="submission" date="2019-10" db="EMBL/GenBank/DDBJ databases">
        <title>Assembly and Annotation for the nematode Trichostrongylus colubriformis.</title>
        <authorList>
            <person name="Martin J."/>
        </authorList>
    </citation>
    <scope>NUCLEOTIDE SEQUENCE [LARGE SCALE GENOMIC DNA]</scope>
    <source>
        <strain evidence="1">G859</strain>
        <tissue evidence="1">Whole worm</tissue>
    </source>
</reference>
<protein>
    <submittedName>
        <fullName evidence="1">Uncharacterized protein</fullName>
    </submittedName>
</protein>
<gene>
    <name evidence="1" type="ORF">GCK32_000170</name>
</gene>
<evidence type="ECO:0000313" key="2">
    <source>
        <dbReference type="Proteomes" id="UP001331761"/>
    </source>
</evidence>
<dbReference type="EMBL" id="WIXE01007861">
    <property type="protein sequence ID" value="KAK5980069.1"/>
    <property type="molecule type" value="Genomic_DNA"/>
</dbReference>
<name>A0AAN8IML1_TRICO</name>
<comment type="caution">
    <text evidence="1">The sequence shown here is derived from an EMBL/GenBank/DDBJ whole genome shotgun (WGS) entry which is preliminary data.</text>
</comment>